<dbReference type="GO" id="GO:0030317">
    <property type="term" value="P:flagellated sperm motility"/>
    <property type="evidence" value="ECO:0007669"/>
    <property type="project" value="Ensembl"/>
</dbReference>
<dbReference type="GO" id="GO:0005930">
    <property type="term" value="C:axoneme"/>
    <property type="evidence" value="ECO:0000318"/>
    <property type="project" value="GO_Central"/>
</dbReference>
<dbReference type="GO" id="GO:0071910">
    <property type="term" value="P:determination of liver left/right asymmetry"/>
    <property type="evidence" value="ECO:0007669"/>
    <property type="project" value="Ensembl"/>
</dbReference>
<keyword evidence="8" id="KW-1185">Reference proteome</keyword>
<name>F7G3V1_MONDO</name>
<dbReference type="InterPro" id="IPR033290">
    <property type="entry name" value="CCDC39"/>
</dbReference>
<dbReference type="GO" id="GO:0061966">
    <property type="term" value="P:establishment of left/right asymmetry"/>
    <property type="evidence" value="ECO:0007669"/>
    <property type="project" value="Ensembl"/>
</dbReference>
<dbReference type="PANTHER" id="PTHR18962:SF0">
    <property type="entry name" value="COILED-COIL DOMAIN-CONTAINING PROTEIN 39"/>
    <property type="match status" value="1"/>
</dbReference>
<comment type="similarity">
    <text evidence="1">Belongs to the CCDC39 family.</text>
</comment>
<dbReference type="HOGENOM" id="CLU_009793_2_0_1"/>
<evidence type="ECO:0000256" key="5">
    <source>
        <dbReference type="SAM" id="Coils"/>
    </source>
</evidence>
<evidence type="ECO:0000313" key="7">
    <source>
        <dbReference type="Ensembl" id="ENSMODP00000026621.2"/>
    </source>
</evidence>
<feature type="region of interest" description="Disordered" evidence="6">
    <location>
        <begin position="875"/>
        <end position="935"/>
    </location>
</feature>
<dbReference type="STRING" id="13616.ENSMODP00000026621"/>
<dbReference type="GO" id="GO:0003356">
    <property type="term" value="P:regulation of cilium beat frequency"/>
    <property type="evidence" value="ECO:0007669"/>
    <property type="project" value="Ensembl"/>
</dbReference>
<comment type="function">
    <text evidence="4">Required for assembly of dynein regulatory complex (DRC) and inner dynein arm (IDA) complexes, which are responsible for ciliary beat regulation, thereby playing a central role in motility in cilia and flagella. Probably acts together with CCDC40 to form a molecular ruler that determines the 96 nanometer (nm) repeat length and arrangements of components in cilia and flagella. Not required for outer dynein arm complexes assembly.</text>
</comment>
<dbReference type="GO" id="GO:0060285">
    <property type="term" value="P:cilium-dependent cell motility"/>
    <property type="evidence" value="ECO:0000318"/>
    <property type="project" value="GO_Central"/>
</dbReference>
<dbReference type="CTD" id="339829"/>
<dbReference type="InParanoid" id="F7G3V1"/>
<dbReference type="GO" id="GO:0048812">
    <property type="term" value="P:neuron projection morphogenesis"/>
    <property type="evidence" value="ECO:0007669"/>
    <property type="project" value="Ensembl"/>
</dbReference>
<accession>F7G3V1</accession>
<keyword evidence="3 5" id="KW-0175">Coiled coil</keyword>
<feature type="compositionally biased region" description="Low complexity" evidence="6">
    <location>
        <begin position="875"/>
        <end position="895"/>
    </location>
</feature>
<dbReference type="GO" id="GO:0040011">
    <property type="term" value="P:locomotion"/>
    <property type="evidence" value="ECO:0007669"/>
    <property type="project" value="Ensembl"/>
</dbReference>
<evidence type="ECO:0000256" key="2">
    <source>
        <dbReference type="ARBA" id="ARBA00016725"/>
    </source>
</evidence>
<feature type="coiled-coil region" evidence="5">
    <location>
        <begin position="38"/>
        <end position="121"/>
    </location>
</feature>
<feature type="coiled-coil region" evidence="5">
    <location>
        <begin position="171"/>
        <end position="198"/>
    </location>
</feature>
<evidence type="ECO:0000256" key="3">
    <source>
        <dbReference type="ARBA" id="ARBA00023054"/>
    </source>
</evidence>
<dbReference type="OrthoDB" id="10259720at2759"/>
<dbReference type="OMA" id="NSKNCDE"/>
<proteinExistence type="inferred from homology"/>
<dbReference type="GO" id="GO:0022010">
    <property type="term" value="P:central nervous system myelination"/>
    <property type="evidence" value="ECO:0007669"/>
    <property type="project" value="Ensembl"/>
</dbReference>
<dbReference type="GO" id="GO:0042551">
    <property type="term" value="P:neuron maturation"/>
    <property type="evidence" value="ECO:0007669"/>
    <property type="project" value="Ensembl"/>
</dbReference>
<dbReference type="PANTHER" id="PTHR18962">
    <property type="entry name" value="COILED-COIL DOMAIN-CONTAINING PROTEIN 39"/>
    <property type="match status" value="1"/>
</dbReference>
<dbReference type="GeneID" id="100014071"/>
<reference evidence="7 8" key="1">
    <citation type="journal article" date="2007" name="Nature">
        <title>Genome of the marsupial Monodelphis domestica reveals innovation in non-coding sequences.</title>
        <authorList>
            <person name="Mikkelsen T.S."/>
            <person name="Wakefield M.J."/>
            <person name="Aken B."/>
            <person name="Amemiya C.T."/>
            <person name="Chang J.L."/>
            <person name="Duke S."/>
            <person name="Garber M."/>
            <person name="Gentles A.J."/>
            <person name="Goodstadt L."/>
            <person name="Heger A."/>
            <person name="Jurka J."/>
            <person name="Kamal M."/>
            <person name="Mauceli E."/>
            <person name="Searle S.M."/>
            <person name="Sharpe T."/>
            <person name="Baker M.L."/>
            <person name="Batzer M.A."/>
            <person name="Benos P.V."/>
            <person name="Belov K."/>
            <person name="Clamp M."/>
            <person name="Cook A."/>
            <person name="Cuff J."/>
            <person name="Das R."/>
            <person name="Davidow L."/>
            <person name="Deakin J.E."/>
            <person name="Fazzari M.J."/>
            <person name="Glass J.L."/>
            <person name="Grabherr M."/>
            <person name="Greally J.M."/>
            <person name="Gu W."/>
            <person name="Hore T.A."/>
            <person name="Huttley G.A."/>
            <person name="Kleber M."/>
            <person name="Jirtle R.L."/>
            <person name="Koina E."/>
            <person name="Lee J.T."/>
            <person name="Mahony S."/>
            <person name="Marra M.A."/>
            <person name="Miller R.D."/>
            <person name="Nicholls R.D."/>
            <person name="Oda M."/>
            <person name="Papenfuss A.T."/>
            <person name="Parra Z.E."/>
            <person name="Pollock D.D."/>
            <person name="Ray D.A."/>
            <person name="Schein J.E."/>
            <person name="Speed T.P."/>
            <person name="Thompson K."/>
            <person name="VandeBerg J.L."/>
            <person name="Wade C.M."/>
            <person name="Walker J.A."/>
            <person name="Waters P.D."/>
            <person name="Webber C."/>
            <person name="Weidman J.R."/>
            <person name="Xie X."/>
            <person name="Zody M.C."/>
            <person name="Baldwin J."/>
            <person name="Abdouelleil A."/>
            <person name="Abdulkadir J."/>
            <person name="Abebe A."/>
            <person name="Abera B."/>
            <person name="Abreu J."/>
            <person name="Acer S.C."/>
            <person name="Aftuck L."/>
            <person name="Alexander A."/>
            <person name="An P."/>
            <person name="Anderson E."/>
            <person name="Anderson S."/>
            <person name="Arachi H."/>
            <person name="Azer M."/>
            <person name="Bachantsang P."/>
            <person name="Barry A."/>
            <person name="Bayul T."/>
            <person name="Berlin A."/>
            <person name="Bessette D."/>
            <person name="Bloom T."/>
            <person name="Bloom T."/>
            <person name="Boguslavskiy L."/>
            <person name="Bonnet C."/>
            <person name="Boukhgalter B."/>
            <person name="Bourzgui I."/>
            <person name="Brown A."/>
            <person name="Cahill P."/>
            <person name="Channer S."/>
            <person name="Cheshatsang Y."/>
            <person name="Chuda L."/>
            <person name="Citroen M."/>
            <person name="Collymore A."/>
            <person name="Cooke P."/>
            <person name="Costello M."/>
            <person name="D'Aco K."/>
            <person name="Daza R."/>
            <person name="De Haan G."/>
            <person name="DeGray S."/>
            <person name="DeMaso C."/>
            <person name="Dhargay N."/>
            <person name="Dooley K."/>
            <person name="Dooley E."/>
            <person name="Doricent M."/>
            <person name="Dorje P."/>
            <person name="Dorjee K."/>
            <person name="Dupes A."/>
            <person name="Elong R."/>
            <person name="Falk J."/>
            <person name="Farina A."/>
            <person name="Faro S."/>
            <person name="Ferguson D."/>
            <person name="Fisher S."/>
            <person name="Foley C.D."/>
            <person name="Franke A."/>
            <person name="Friedrich D."/>
            <person name="Gadbois L."/>
            <person name="Gearin G."/>
            <person name="Gearin C.R."/>
            <person name="Giannoukos G."/>
            <person name="Goode T."/>
            <person name="Graham J."/>
            <person name="Grandbois E."/>
            <person name="Grewal S."/>
            <person name="Gyaltsen K."/>
            <person name="Hafez N."/>
            <person name="Hagos B."/>
            <person name="Hall J."/>
            <person name="Henson C."/>
            <person name="Hollinger A."/>
            <person name="Honan T."/>
            <person name="Huard M.D."/>
            <person name="Hughes L."/>
            <person name="Hurhula B."/>
            <person name="Husby M.E."/>
            <person name="Kamat A."/>
            <person name="Kanga B."/>
            <person name="Kashin S."/>
            <person name="Khazanovich D."/>
            <person name="Kisner P."/>
            <person name="Lance K."/>
            <person name="Lara M."/>
            <person name="Lee W."/>
            <person name="Lennon N."/>
            <person name="Letendre F."/>
            <person name="LeVine R."/>
            <person name="Lipovsky A."/>
            <person name="Liu X."/>
            <person name="Liu J."/>
            <person name="Liu S."/>
            <person name="Lokyitsang T."/>
            <person name="Lokyitsang Y."/>
            <person name="Lubonja R."/>
            <person name="Lui A."/>
            <person name="MacDonald P."/>
            <person name="Magnisalis V."/>
            <person name="Maru K."/>
            <person name="Matthews C."/>
            <person name="McCusker W."/>
            <person name="McDonough S."/>
            <person name="Mehta T."/>
            <person name="Meldrim J."/>
            <person name="Meneus L."/>
            <person name="Mihai O."/>
            <person name="Mihalev A."/>
            <person name="Mihova T."/>
            <person name="Mittelman R."/>
            <person name="Mlenga V."/>
            <person name="Montmayeur A."/>
            <person name="Mulrain L."/>
            <person name="Navidi A."/>
            <person name="Naylor J."/>
            <person name="Negash T."/>
            <person name="Nguyen T."/>
            <person name="Nguyen N."/>
            <person name="Nicol R."/>
            <person name="Norbu C."/>
            <person name="Norbu N."/>
            <person name="Novod N."/>
            <person name="O'Neill B."/>
            <person name="Osman S."/>
            <person name="Markiewicz E."/>
            <person name="Oyono O.L."/>
            <person name="Patti C."/>
            <person name="Phunkhang P."/>
            <person name="Pierre F."/>
            <person name="Priest M."/>
            <person name="Raghuraman S."/>
            <person name="Rege F."/>
            <person name="Reyes R."/>
            <person name="Rise C."/>
            <person name="Rogov P."/>
            <person name="Ross K."/>
            <person name="Ryan E."/>
            <person name="Settipalli S."/>
            <person name="Shea T."/>
            <person name="Sherpa N."/>
            <person name="Shi L."/>
            <person name="Shih D."/>
            <person name="Sparrow T."/>
            <person name="Spaulding J."/>
            <person name="Stalker J."/>
            <person name="Stange-Thomann N."/>
            <person name="Stavropoulos S."/>
            <person name="Stone C."/>
            <person name="Strader C."/>
            <person name="Tesfaye S."/>
            <person name="Thomson T."/>
            <person name="Thoulutsang Y."/>
            <person name="Thoulutsang D."/>
            <person name="Topham K."/>
            <person name="Topping I."/>
            <person name="Tsamla T."/>
            <person name="Vassiliev H."/>
            <person name="Vo A."/>
            <person name="Wangchuk T."/>
            <person name="Wangdi T."/>
            <person name="Weiand M."/>
            <person name="Wilkinson J."/>
            <person name="Wilson A."/>
            <person name="Yadav S."/>
            <person name="Young G."/>
            <person name="Yu Q."/>
            <person name="Zembek L."/>
            <person name="Zhong D."/>
            <person name="Zimmer A."/>
            <person name="Zwirko Z."/>
            <person name="Jaffe D.B."/>
            <person name="Alvarez P."/>
            <person name="Brockman W."/>
            <person name="Butler J."/>
            <person name="Chin C."/>
            <person name="Gnerre S."/>
            <person name="MacCallum I."/>
            <person name="Graves J.A."/>
            <person name="Ponting C.P."/>
            <person name="Breen M."/>
            <person name="Samollow P.B."/>
            <person name="Lander E.S."/>
            <person name="Lindblad-Toh K."/>
        </authorList>
    </citation>
    <scope>NUCLEOTIDE SEQUENCE [LARGE SCALE GENOMIC DNA]</scope>
</reference>
<dbReference type="GO" id="GO:0061512">
    <property type="term" value="P:protein localization to cilium"/>
    <property type="evidence" value="ECO:0007669"/>
    <property type="project" value="Ensembl"/>
</dbReference>
<dbReference type="GO" id="GO:0005829">
    <property type="term" value="C:cytosol"/>
    <property type="evidence" value="ECO:0007669"/>
    <property type="project" value="Ensembl"/>
</dbReference>
<evidence type="ECO:0000256" key="6">
    <source>
        <dbReference type="SAM" id="MobiDB-lite"/>
    </source>
</evidence>
<dbReference type="GO" id="GO:0021987">
    <property type="term" value="P:cerebral cortex development"/>
    <property type="evidence" value="ECO:0007669"/>
    <property type="project" value="Ensembl"/>
</dbReference>
<feature type="coiled-coil region" evidence="5">
    <location>
        <begin position="733"/>
        <end position="816"/>
    </location>
</feature>
<dbReference type="GO" id="GO:0036159">
    <property type="term" value="P:inner dynein arm assembly"/>
    <property type="evidence" value="ECO:0000318"/>
    <property type="project" value="GO_Central"/>
</dbReference>
<dbReference type="GO" id="GO:0060287">
    <property type="term" value="P:epithelial cilium movement involved in determination of left/right asymmetry"/>
    <property type="evidence" value="ECO:0000318"/>
    <property type="project" value="GO_Central"/>
</dbReference>
<dbReference type="GO" id="GO:0001947">
    <property type="term" value="P:heart looping"/>
    <property type="evidence" value="ECO:0007669"/>
    <property type="project" value="Ensembl"/>
</dbReference>
<dbReference type="KEGG" id="mdo:100014071"/>
<dbReference type="GO" id="GO:0014004">
    <property type="term" value="P:microglia differentiation"/>
    <property type="evidence" value="ECO:0007669"/>
    <property type="project" value="Ensembl"/>
</dbReference>
<dbReference type="Proteomes" id="UP000002280">
    <property type="component" value="Chromosome 7"/>
</dbReference>
<evidence type="ECO:0000256" key="1">
    <source>
        <dbReference type="ARBA" id="ARBA00005805"/>
    </source>
</evidence>
<dbReference type="Ensembl" id="ENSMODT00000027097.3">
    <property type="protein sequence ID" value="ENSMODP00000026621.2"/>
    <property type="gene ID" value="ENSMODG00000021295.3"/>
</dbReference>
<dbReference type="GeneTree" id="ENSGT00390000015010"/>
<evidence type="ECO:0000313" key="8">
    <source>
        <dbReference type="Proteomes" id="UP000002280"/>
    </source>
</evidence>
<dbReference type="GO" id="GO:0035469">
    <property type="term" value="P:determination of pancreatic left/right asymmetry"/>
    <property type="evidence" value="ECO:0007669"/>
    <property type="project" value="Ensembl"/>
</dbReference>
<evidence type="ECO:0000256" key="4">
    <source>
        <dbReference type="ARBA" id="ARBA00045182"/>
    </source>
</evidence>
<dbReference type="GO" id="GO:0030324">
    <property type="term" value="P:lung development"/>
    <property type="evidence" value="ECO:0007669"/>
    <property type="project" value="Ensembl"/>
</dbReference>
<dbReference type="GO" id="GO:0044458">
    <property type="term" value="P:motile cilium assembly"/>
    <property type="evidence" value="ECO:0007669"/>
    <property type="project" value="Ensembl"/>
</dbReference>
<dbReference type="Bgee" id="ENSMODG00000021295">
    <property type="expression patterns" value="Expressed in ovary and 18 other cell types or tissues"/>
</dbReference>
<reference evidence="7" key="3">
    <citation type="submission" date="2025-09" db="UniProtKB">
        <authorList>
            <consortium name="Ensembl"/>
        </authorList>
    </citation>
    <scope>IDENTIFICATION</scope>
</reference>
<feature type="coiled-coil region" evidence="5">
    <location>
        <begin position="252"/>
        <end position="401"/>
    </location>
</feature>
<dbReference type="GO" id="GO:0060074">
    <property type="term" value="P:synapse maturation"/>
    <property type="evidence" value="ECO:0007669"/>
    <property type="project" value="Ensembl"/>
</dbReference>
<reference evidence="7" key="2">
    <citation type="submission" date="2025-08" db="UniProtKB">
        <authorList>
            <consortium name="Ensembl"/>
        </authorList>
    </citation>
    <scope>IDENTIFICATION</scope>
</reference>
<organism evidence="7 8">
    <name type="scientific">Monodelphis domestica</name>
    <name type="common">Gray short-tailed opossum</name>
    <dbReference type="NCBI Taxonomy" id="13616"/>
    <lineage>
        <taxon>Eukaryota</taxon>
        <taxon>Metazoa</taxon>
        <taxon>Chordata</taxon>
        <taxon>Craniata</taxon>
        <taxon>Vertebrata</taxon>
        <taxon>Euteleostomi</taxon>
        <taxon>Mammalia</taxon>
        <taxon>Metatheria</taxon>
        <taxon>Didelphimorphia</taxon>
        <taxon>Didelphidae</taxon>
        <taxon>Monodelphis</taxon>
    </lineage>
</organism>
<dbReference type="GO" id="GO:0005576">
    <property type="term" value="C:extracellular region"/>
    <property type="evidence" value="ECO:0007669"/>
    <property type="project" value="GOC"/>
</dbReference>
<dbReference type="GO" id="GO:0090660">
    <property type="term" value="P:cerebrospinal fluid circulation"/>
    <property type="evidence" value="ECO:0007669"/>
    <property type="project" value="Ensembl"/>
</dbReference>
<protein>
    <recommendedName>
        <fullName evidence="2">Coiled-coil domain-containing protein 39</fullName>
    </recommendedName>
</protein>
<dbReference type="GO" id="GO:0150076">
    <property type="term" value="P:neuroinflammatory response"/>
    <property type="evidence" value="ECO:0007669"/>
    <property type="project" value="Ensembl"/>
</dbReference>
<dbReference type="RefSeq" id="XP_001368408.2">
    <property type="nucleotide sequence ID" value="XM_001368371.5"/>
</dbReference>
<dbReference type="AlphaFoldDB" id="F7G3V1"/>
<dbReference type="GO" id="GO:0051649">
    <property type="term" value="P:establishment of localization in cell"/>
    <property type="evidence" value="ECO:0007669"/>
    <property type="project" value="Ensembl"/>
</dbReference>
<dbReference type="Pfam" id="PF24161">
    <property type="entry name" value="CCDC39"/>
    <property type="match status" value="1"/>
</dbReference>
<dbReference type="FunCoup" id="F7G3V1">
    <property type="interactions" value="74"/>
</dbReference>
<gene>
    <name evidence="7" type="primary">CCDC39</name>
</gene>
<feature type="compositionally biased region" description="Low complexity" evidence="6">
    <location>
        <begin position="913"/>
        <end position="928"/>
    </location>
</feature>
<dbReference type="GO" id="GO:0071907">
    <property type="term" value="P:determination of digestive tract left/right asymmetry"/>
    <property type="evidence" value="ECO:0007669"/>
    <property type="project" value="Ensembl"/>
</dbReference>
<sequence>MSQDFLSELHWEDGFAIPVANDHNKALESKLLMMHDERTTLQDQISDYEERINAMKCHLKNVNQEFSFTQSLCRAKKNEIETENHLKAIAVREMGRVKDEIRRMEREMNSFRERKAEIENVIFQTSQKLECLRCQMNWDQQALEAWLEESAHKDSDAFALQKYTQQDDNRIRRLMLQIERLTIDCNEKRKALDEELTETMSAQIELDKAAQDFRRVHGERKELIRQWENTIEQMQKRDKDIDHCALTLATVKQELRAKENMIKEKIKFLENEVENNAEYEKKITLADRKALKLRLEYQNCDASRSQLQDELDTLKATVTRTSHDLEAIRREVMSLKKRIQENTETLHATQEHNQMLTEKLKDITDKTMSVEDKAIRMETMIRDEEKAVKDVEDHLSRIKEVLFKSVKKLQIATEEEKSTISEIDGTRSTIKNLNRRLYKLDLETLKQQEIMYNQDFYIQQIERRMSRLQGELNVEEKLDLEARLTDLKVIYDEKKDTSDLLDAQIKKLDNDLYFLKKSAYKTSVEKTDLLNKISELNLFIERSEKELQKAKVMKQDLLIEDNLQKLEVKRIRELLHSKADEVLSLEKRKQQLYTAMEERTEEIKVHKAMLSSQIRYVDQERQSISAEFHDRLSQIDKLKNRYELLTVVMMPPEGEEEKTQAYYVIRAAQTKEELQREGDSLDMKIHKAEKEIYALENTLRVIKTCNSNYKQSFKKITPASSEYEIKIKLEEQKRNVDEKYRYKRRQIRELQEDIQSMENTLEVLKNLINSSKERFAEKQVYAIELNGETEEQKPKLERAKRQHSKLVKELRLAKNTDEPILEEYDISLREIKDYNKSIDKLLIEVTEENPDLYSIFQTYFQQVGLELPSISAVSSHRASRSSSQSSVSARSPRISLHGPTVSPKVVQLSLPVSPTSSHADSPSTSSSDKGGKSSK</sequence>
<dbReference type="eggNOG" id="ENOG502QS0D">
    <property type="taxonomic scope" value="Eukaryota"/>
</dbReference>